<keyword evidence="3" id="KW-0813">Transport</keyword>
<dbReference type="InterPro" id="IPR020846">
    <property type="entry name" value="MFS_dom"/>
</dbReference>
<accession>A0AAV2TFP4</accession>
<feature type="transmembrane region" description="Helical" evidence="8">
    <location>
        <begin position="109"/>
        <end position="130"/>
    </location>
</feature>
<comment type="caution">
    <text evidence="10">The sequence shown here is derived from an EMBL/GenBank/DDBJ whole genome shotgun (WGS) entry which is preliminary data.</text>
</comment>
<feature type="transmembrane region" description="Helical" evidence="8">
    <location>
        <begin position="137"/>
        <end position="156"/>
    </location>
</feature>
<gene>
    <name evidence="10" type="ORF">CDAUBV1_LOCUS10046</name>
</gene>
<keyword evidence="5 8" id="KW-1133">Transmembrane helix</keyword>
<proteinExistence type="inferred from homology"/>
<dbReference type="Gene3D" id="1.20.1250.20">
    <property type="entry name" value="MFS general substrate transporter like domains"/>
    <property type="match status" value="1"/>
</dbReference>
<dbReference type="GO" id="GO:0022857">
    <property type="term" value="F:transmembrane transporter activity"/>
    <property type="evidence" value="ECO:0007669"/>
    <property type="project" value="InterPro"/>
</dbReference>
<feature type="transmembrane region" description="Helical" evidence="8">
    <location>
        <begin position="196"/>
        <end position="218"/>
    </location>
</feature>
<protein>
    <recommendedName>
        <fullName evidence="9">Major facilitator superfamily (MFS) profile domain-containing protein</fullName>
    </recommendedName>
</protein>
<dbReference type="AlphaFoldDB" id="A0AAV2TFP4"/>
<feature type="transmembrane region" description="Helical" evidence="8">
    <location>
        <begin position="393"/>
        <end position="411"/>
    </location>
</feature>
<evidence type="ECO:0000256" key="5">
    <source>
        <dbReference type="ARBA" id="ARBA00022989"/>
    </source>
</evidence>
<name>A0AAV2TFP4_CALDB</name>
<feature type="transmembrane region" description="Helical" evidence="8">
    <location>
        <begin position="483"/>
        <end position="503"/>
    </location>
</feature>
<feature type="compositionally biased region" description="Basic and acidic residues" evidence="7">
    <location>
        <begin position="1"/>
        <end position="10"/>
    </location>
</feature>
<dbReference type="SUPFAM" id="SSF103473">
    <property type="entry name" value="MFS general substrate transporter"/>
    <property type="match status" value="1"/>
</dbReference>
<dbReference type="GO" id="GO:0016020">
    <property type="term" value="C:membrane"/>
    <property type="evidence" value="ECO:0007669"/>
    <property type="project" value="UniProtKB-SubCell"/>
</dbReference>
<evidence type="ECO:0000256" key="7">
    <source>
        <dbReference type="SAM" id="MobiDB-lite"/>
    </source>
</evidence>
<dbReference type="Pfam" id="PF00083">
    <property type="entry name" value="Sugar_tr"/>
    <property type="match status" value="2"/>
</dbReference>
<evidence type="ECO:0000256" key="6">
    <source>
        <dbReference type="ARBA" id="ARBA00023136"/>
    </source>
</evidence>
<evidence type="ECO:0000256" key="3">
    <source>
        <dbReference type="ARBA" id="ARBA00022448"/>
    </source>
</evidence>
<dbReference type="InterPro" id="IPR005828">
    <property type="entry name" value="MFS_sugar_transport-like"/>
</dbReference>
<dbReference type="InterPro" id="IPR036259">
    <property type="entry name" value="MFS_trans_sf"/>
</dbReference>
<comment type="subcellular location">
    <subcellularLocation>
        <location evidence="1">Membrane</location>
        <topology evidence="1">Multi-pass membrane protein</topology>
    </subcellularLocation>
</comment>
<dbReference type="PANTHER" id="PTHR23511:SF45">
    <property type="entry name" value="SVOP LIKE"/>
    <property type="match status" value="1"/>
</dbReference>
<dbReference type="EMBL" id="CAXLJL010000279">
    <property type="protein sequence ID" value="CAL5135939.1"/>
    <property type="molecule type" value="Genomic_DNA"/>
</dbReference>
<evidence type="ECO:0000313" key="10">
    <source>
        <dbReference type="EMBL" id="CAL5135939.1"/>
    </source>
</evidence>
<organism evidence="10 11">
    <name type="scientific">Calicophoron daubneyi</name>
    <name type="common">Rumen fluke</name>
    <name type="synonym">Paramphistomum daubneyi</name>
    <dbReference type="NCBI Taxonomy" id="300641"/>
    <lineage>
        <taxon>Eukaryota</taxon>
        <taxon>Metazoa</taxon>
        <taxon>Spiralia</taxon>
        <taxon>Lophotrochozoa</taxon>
        <taxon>Platyhelminthes</taxon>
        <taxon>Trematoda</taxon>
        <taxon>Digenea</taxon>
        <taxon>Plagiorchiida</taxon>
        <taxon>Pronocephalata</taxon>
        <taxon>Paramphistomoidea</taxon>
        <taxon>Paramphistomidae</taxon>
        <taxon>Calicophoron</taxon>
    </lineage>
</organism>
<reference evidence="10" key="1">
    <citation type="submission" date="2024-06" db="EMBL/GenBank/DDBJ databases">
        <authorList>
            <person name="Liu X."/>
            <person name="Lenzi L."/>
            <person name="Haldenby T S."/>
            <person name="Uol C."/>
        </authorList>
    </citation>
    <scope>NUCLEOTIDE SEQUENCE</scope>
</reference>
<feature type="transmembrane region" description="Helical" evidence="8">
    <location>
        <begin position="224"/>
        <end position="242"/>
    </location>
</feature>
<evidence type="ECO:0000259" key="9">
    <source>
        <dbReference type="PROSITE" id="PS50850"/>
    </source>
</evidence>
<dbReference type="PANTHER" id="PTHR23511">
    <property type="entry name" value="SYNAPTIC VESICLE GLYCOPROTEIN 2"/>
    <property type="match status" value="1"/>
</dbReference>
<feature type="region of interest" description="Disordered" evidence="7">
    <location>
        <begin position="1"/>
        <end position="28"/>
    </location>
</feature>
<evidence type="ECO:0000256" key="2">
    <source>
        <dbReference type="ARBA" id="ARBA00008335"/>
    </source>
</evidence>
<sequence>MNHLSKDRPFEFVPLNEQEADDSSKPLHTADFDDEVATVTKDKGEPANAMDKSTYTAEEAVEAAGFGCYQFRLCVVCGILWSADAMEMLLLSILGPALRCQWNLPSQQIAAITTVVFVGYLIGSPIWGFMSDKFGRWPIFMIVLSMICYFGLLTAVSPTYVWVLILRFTVGFAIGGGSSSICLLMEYLPVKSRAKVQIGNGVFWAFGSTFEVGLAYLLLPRFGWRWVVFATAVPLALFLFLLKFLPESLRYLVTAGRTEEAEEVLRQMFTANKVQPLDGRLVAPKARKRGNIKDFFSKTYLATTLLLPLIWFCAAFSYYGVVLLSAEIFRFRHDCFGNQNQSSNFQGEASKLDSSCCAELTNDDYVAMLISSVGEFVNIPLLIVSVDCLGRKLSMGIWYGVTGISFFMLYICMPKEVMTGVMFVLRSLSSGLLTLVYLYTSEVYPTTVRAVALGMFSSIARLGAMSTPYVAQVMMPEVSQIGALSLYAGISLVCSFLCFFLPIETLGRQLSDSTEDSAHDRAND</sequence>
<feature type="transmembrane region" description="Helical" evidence="8">
    <location>
        <begin position="162"/>
        <end position="184"/>
    </location>
</feature>
<feature type="domain" description="Major facilitator superfamily (MFS) profile" evidence="9">
    <location>
        <begin position="73"/>
        <end position="506"/>
    </location>
</feature>
<feature type="transmembrane region" description="Helical" evidence="8">
    <location>
        <begin position="299"/>
        <end position="321"/>
    </location>
</feature>
<keyword evidence="4 8" id="KW-0812">Transmembrane</keyword>
<evidence type="ECO:0000256" key="8">
    <source>
        <dbReference type="SAM" id="Phobius"/>
    </source>
</evidence>
<evidence type="ECO:0000256" key="1">
    <source>
        <dbReference type="ARBA" id="ARBA00004141"/>
    </source>
</evidence>
<evidence type="ECO:0000313" key="11">
    <source>
        <dbReference type="Proteomes" id="UP001497525"/>
    </source>
</evidence>
<dbReference type="PROSITE" id="PS50850">
    <property type="entry name" value="MFS"/>
    <property type="match status" value="1"/>
</dbReference>
<comment type="similarity">
    <text evidence="2">Belongs to the major facilitator superfamily.</text>
</comment>
<dbReference type="Proteomes" id="UP001497525">
    <property type="component" value="Unassembled WGS sequence"/>
</dbReference>
<feature type="transmembrane region" description="Helical" evidence="8">
    <location>
        <begin position="417"/>
        <end position="439"/>
    </location>
</feature>
<evidence type="ECO:0000256" key="4">
    <source>
        <dbReference type="ARBA" id="ARBA00022692"/>
    </source>
</evidence>
<keyword evidence="6 8" id="KW-0472">Membrane</keyword>